<feature type="compositionally biased region" description="Low complexity" evidence="1">
    <location>
        <begin position="601"/>
        <end position="614"/>
    </location>
</feature>
<evidence type="ECO:0000313" key="5">
    <source>
        <dbReference type="Proteomes" id="UP001212152"/>
    </source>
</evidence>
<dbReference type="PANTHER" id="PTHR12957">
    <property type="entry name" value="DEAD/H BOX POLYPEPTIDE 26/DICE1-RELATED"/>
    <property type="match status" value="1"/>
</dbReference>
<keyword evidence="5" id="KW-1185">Reference proteome</keyword>
<dbReference type="Pfam" id="PF13519">
    <property type="entry name" value="VWA_2"/>
    <property type="match status" value="1"/>
</dbReference>
<dbReference type="InterPro" id="IPR036465">
    <property type="entry name" value="vWFA_dom_sf"/>
</dbReference>
<feature type="region of interest" description="Disordered" evidence="1">
    <location>
        <begin position="558"/>
        <end position="634"/>
    </location>
</feature>
<organism evidence="4 5">
    <name type="scientific">Geranomyces variabilis</name>
    <dbReference type="NCBI Taxonomy" id="109894"/>
    <lineage>
        <taxon>Eukaryota</taxon>
        <taxon>Fungi</taxon>
        <taxon>Fungi incertae sedis</taxon>
        <taxon>Chytridiomycota</taxon>
        <taxon>Chytridiomycota incertae sedis</taxon>
        <taxon>Chytridiomycetes</taxon>
        <taxon>Spizellomycetales</taxon>
        <taxon>Powellomycetaceae</taxon>
        <taxon>Geranomyces</taxon>
    </lineage>
</organism>
<comment type="caution">
    <text evidence="4">The sequence shown here is derived from an EMBL/GenBank/DDBJ whole genome shotgun (WGS) entry which is preliminary data.</text>
</comment>
<dbReference type="Proteomes" id="UP001212152">
    <property type="component" value="Unassembled WGS sequence"/>
</dbReference>
<proteinExistence type="predicted"/>
<feature type="region of interest" description="Disordered" evidence="1">
    <location>
        <begin position="512"/>
        <end position="538"/>
    </location>
</feature>
<dbReference type="AlphaFoldDB" id="A0AAD5XPG2"/>
<evidence type="ECO:0000313" key="4">
    <source>
        <dbReference type="EMBL" id="KAJ3176513.1"/>
    </source>
</evidence>
<evidence type="ECO:0000259" key="3">
    <source>
        <dbReference type="Pfam" id="PF25462"/>
    </source>
</evidence>
<dbReference type="Gene3D" id="3.40.50.410">
    <property type="entry name" value="von Willebrand factor, type A domain"/>
    <property type="match status" value="1"/>
</dbReference>
<dbReference type="InterPro" id="IPR051113">
    <property type="entry name" value="Integrator_subunit6"/>
</dbReference>
<gene>
    <name evidence="4" type="primary">INTS6</name>
    <name evidence="4" type="ORF">HDU87_005207</name>
</gene>
<dbReference type="GO" id="GO:0034472">
    <property type="term" value="P:snRNA 3'-end processing"/>
    <property type="evidence" value="ECO:0007669"/>
    <property type="project" value="TreeGrafter"/>
</dbReference>
<dbReference type="InterPro" id="IPR002035">
    <property type="entry name" value="VWF_A"/>
</dbReference>
<dbReference type="InterPro" id="IPR057413">
    <property type="entry name" value="Beta-barrel_INTS6"/>
</dbReference>
<dbReference type="GO" id="GO:0032039">
    <property type="term" value="C:integrator complex"/>
    <property type="evidence" value="ECO:0007669"/>
    <property type="project" value="TreeGrafter"/>
</dbReference>
<dbReference type="PANTHER" id="PTHR12957:SF2">
    <property type="entry name" value="INTEGRATOR COMPLEX SUBUNIT 6"/>
    <property type="match status" value="1"/>
</dbReference>
<protein>
    <submittedName>
        <fullName evidence="4">Integrator complex subunit 6</fullName>
    </submittedName>
</protein>
<reference evidence="4" key="1">
    <citation type="submission" date="2020-05" db="EMBL/GenBank/DDBJ databases">
        <title>Phylogenomic resolution of chytrid fungi.</title>
        <authorList>
            <person name="Stajich J.E."/>
            <person name="Amses K."/>
            <person name="Simmons R."/>
            <person name="Seto K."/>
            <person name="Myers J."/>
            <person name="Bonds A."/>
            <person name="Quandt C.A."/>
            <person name="Barry K."/>
            <person name="Liu P."/>
            <person name="Grigoriev I."/>
            <person name="Longcore J.E."/>
            <person name="James T.Y."/>
        </authorList>
    </citation>
    <scope>NUCLEOTIDE SEQUENCE</scope>
    <source>
        <strain evidence="4">JEL0379</strain>
    </source>
</reference>
<evidence type="ECO:0000259" key="2">
    <source>
        <dbReference type="Pfam" id="PF13519"/>
    </source>
</evidence>
<evidence type="ECO:0000256" key="1">
    <source>
        <dbReference type="SAM" id="MobiDB-lite"/>
    </source>
</evidence>
<sequence length="853" mass="94912">MIFTFVVDTSASMNRLFSNNLTYIECAKSGIEHFFKWEHSSSNRANNKYMLVTYEDQCYKTLLDTDNDEALLKEVKLLQATDISTAGATFGKMFEYLDLYRRTRNFDTIGRGRFPADAETTTIFWFTDGEHFTEKSAEKYMLSNELHIPQLQTPGQEFYLEPFRWDQRLFTLWMTHDVDPQNTVIQMSSVMRGEWWQIPNVKYLSHCIDNCMHLKHPNVRPFAPICNADGVLVNFVEHPVSANRPIAKPETIMTYCNKSSTRHFPIPEAYWADMIAPGVDGAHNIPPRTAHPTILYTKRDDIYPIPEGFPVDRFSIDQRSDIVQELRKQKEKISWTLYMQFSGPNGDIGAPFGTLKYSESSKTVSMYLMPYNFPVLFGHILELRKRGSASAAAQNIGDYLRTVPIYYREPLYRAFTQINQLHLWPRDVISGPNAHIEAVSTSAARTAKTMMTAIKNGVLAGRAEEKGVARGKRTVADPIPVASLFQSALDIPRSGLLGAIRDLRAAFGKSVVSPVPSGHRPPRLRPGIHQPPDDDPRFSVPISVMGIYQPRMAKLQRLRDPLEDEETARQRDRNVFGNPYRQDKKISIDEEDEAAQMEEGGSLVSGSSATSSSSTRRKRKLPPSAAGSETSQLSAFNRAKVPALSGGRRTPLLDMPPALAWADIMAAAQSKEGSDALTAQTAERMALLAAYQPPAAVPEVEMVTAEAKQVVAQQVMMDGGGGRAPLTHLASDAGQENGLSLTGGVSVSPISPDSPSEVGWNGDIQALRARIRKMVWCVPKDYKPDVLIHHLTQLDVEARRAVLPYALHCASACRRRGLAEDIKAMASSLTLDADISMPPDPAEMHGIGTGRRM</sequence>
<feature type="domain" description="VWFA" evidence="2">
    <location>
        <begin position="4"/>
        <end position="130"/>
    </location>
</feature>
<feature type="domain" description="Integrator complex subunit 6-like beta-barrel" evidence="3">
    <location>
        <begin position="256"/>
        <end position="380"/>
    </location>
</feature>
<accession>A0AAD5XPG2</accession>
<name>A0AAD5XPG2_9FUNG</name>
<dbReference type="Pfam" id="PF25462">
    <property type="entry name" value="Beta-barrel_INTS6"/>
    <property type="match status" value="1"/>
</dbReference>
<dbReference type="EMBL" id="JADGJQ010000040">
    <property type="protein sequence ID" value="KAJ3176513.1"/>
    <property type="molecule type" value="Genomic_DNA"/>
</dbReference>
<feature type="compositionally biased region" description="Basic and acidic residues" evidence="1">
    <location>
        <begin position="558"/>
        <end position="574"/>
    </location>
</feature>